<name>A0AAP2CL99_9BACT</name>
<reference evidence="1 2" key="1">
    <citation type="submission" date="2021-05" db="EMBL/GenBank/DDBJ databases">
        <authorList>
            <person name="Zhang Z.D."/>
            <person name="Osman G."/>
        </authorList>
    </citation>
    <scope>NUCLEOTIDE SEQUENCE [LARGE SCALE GENOMIC DNA]</scope>
    <source>
        <strain evidence="1 2">KCTC 32217</strain>
    </source>
</reference>
<dbReference type="Proteomes" id="UP001319104">
    <property type="component" value="Unassembled WGS sequence"/>
</dbReference>
<accession>A0AAP2CL99</accession>
<gene>
    <name evidence="1" type="ORF">KI659_11605</name>
</gene>
<sequence length="326" mass="38512">MKNNFLSKQSKKQLGVAKLATPVLEPSGSEIIYAKLRQFACYLLTLINKTYSLVLYKLNPPPKFTTALITRSGRVRLIDSEHLFVYSPKSRNTLLPLFLDDFFRFFDKPMISTARIKGKSYFKERFYGREQLHESYRCHVYFRQICQKYSQYLSYRKGLLMPDLFWGTMNILDRTLKSETFSEFIAEQFDNLLWAEEHMLYYPSHGNLRSEKVIVCKKRFFILNLVNFGMLMPGFYDVVILQNDLKSKDVLLDEKSEEFIEQCVALSFDEKSNLSPQVIHFISWVFWAANMIEKQGSEILPELVERWEGFYLEILESNLMEKSKVR</sequence>
<comment type="caution">
    <text evidence="1">The sequence shown here is derived from an EMBL/GenBank/DDBJ whole genome shotgun (WGS) entry which is preliminary data.</text>
</comment>
<evidence type="ECO:0000313" key="1">
    <source>
        <dbReference type="EMBL" id="MBS9524655.1"/>
    </source>
</evidence>
<dbReference type="RefSeq" id="WP_213945520.1">
    <property type="nucleotide sequence ID" value="NZ_JAHCMY010000006.1"/>
</dbReference>
<evidence type="ECO:0000313" key="2">
    <source>
        <dbReference type="Proteomes" id="UP001319104"/>
    </source>
</evidence>
<dbReference type="AlphaFoldDB" id="A0AAP2CL99"/>
<protein>
    <submittedName>
        <fullName evidence="1">Uncharacterized protein</fullName>
    </submittedName>
</protein>
<proteinExistence type="predicted"/>
<keyword evidence="2" id="KW-1185">Reference proteome</keyword>
<dbReference type="EMBL" id="JAHCMY010000006">
    <property type="protein sequence ID" value="MBS9524655.1"/>
    <property type="molecule type" value="Genomic_DNA"/>
</dbReference>
<organism evidence="1 2">
    <name type="scientific">Litoribacter ruber</name>
    <dbReference type="NCBI Taxonomy" id="702568"/>
    <lineage>
        <taxon>Bacteria</taxon>
        <taxon>Pseudomonadati</taxon>
        <taxon>Bacteroidota</taxon>
        <taxon>Cytophagia</taxon>
        <taxon>Cytophagales</taxon>
        <taxon>Cyclobacteriaceae</taxon>
        <taxon>Litoribacter</taxon>
    </lineage>
</organism>